<accession>A0A3B0WRX2</accession>
<protein>
    <recommendedName>
        <fullName evidence="3">DUF2892 domain-containing protein</fullName>
    </recommendedName>
</protein>
<feature type="transmembrane region" description="Helical" evidence="1">
    <location>
        <begin position="6"/>
        <end position="35"/>
    </location>
</feature>
<keyword evidence="1" id="KW-0472">Membrane</keyword>
<keyword evidence="1" id="KW-1133">Transmembrane helix</keyword>
<name>A0A3B0WRX2_9ZZZZ</name>
<feature type="transmembrane region" description="Helical" evidence="1">
    <location>
        <begin position="75"/>
        <end position="93"/>
    </location>
</feature>
<proteinExistence type="predicted"/>
<feature type="transmembrane region" description="Helical" evidence="1">
    <location>
        <begin position="99"/>
        <end position="125"/>
    </location>
</feature>
<organism evidence="2">
    <name type="scientific">hydrothermal vent metagenome</name>
    <dbReference type="NCBI Taxonomy" id="652676"/>
    <lineage>
        <taxon>unclassified sequences</taxon>
        <taxon>metagenomes</taxon>
        <taxon>ecological metagenomes</taxon>
    </lineage>
</organism>
<reference evidence="2" key="1">
    <citation type="submission" date="2018-06" db="EMBL/GenBank/DDBJ databases">
        <authorList>
            <person name="Zhirakovskaya E."/>
        </authorList>
    </citation>
    <scope>NUCLEOTIDE SEQUENCE</scope>
</reference>
<keyword evidence="1" id="KW-0812">Transmembrane</keyword>
<evidence type="ECO:0008006" key="3">
    <source>
        <dbReference type="Google" id="ProtNLM"/>
    </source>
</evidence>
<evidence type="ECO:0000256" key="1">
    <source>
        <dbReference type="SAM" id="Phobius"/>
    </source>
</evidence>
<dbReference type="AlphaFoldDB" id="A0A3B0WRX2"/>
<gene>
    <name evidence="2" type="ORF">MNBD_GAMMA06-2124</name>
</gene>
<dbReference type="EMBL" id="UOFD01000037">
    <property type="protein sequence ID" value="VAW51979.1"/>
    <property type="molecule type" value="Genomic_DNA"/>
</dbReference>
<sequence length="131" mass="15202">MSERLFLFFMGAYTLVSLYFGLDIMIYLLSLWLLFEGISNIRLTSLSQKLINKTVPSGLTVFQTKQRFDFDAFRAWRLLVAIMLGGSFFLLHFNHVEILWFFPWFMGFAIMGAGASSVCPMLLFVKWLGFK</sequence>
<evidence type="ECO:0000313" key="2">
    <source>
        <dbReference type="EMBL" id="VAW51979.1"/>
    </source>
</evidence>